<feature type="domain" description="Cytochrome c oxidase subunit IV bacterial aa3 type" evidence="2">
    <location>
        <begin position="9"/>
        <end position="50"/>
    </location>
</feature>
<keyword evidence="1" id="KW-0472">Membrane</keyword>
<dbReference type="RefSeq" id="WP_146290265.1">
    <property type="nucleotide sequence ID" value="NZ_CP042304.1"/>
</dbReference>
<dbReference type="KEGG" id="dea:FPZ08_12130"/>
<accession>A0A5B8LUV6</accession>
<reference evidence="3 4" key="1">
    <citation type="submission" date="2019-07" db="EMBL/GenBank/DDBJ databases">
        <title>Full genome sequence of Devosia sp. Gsoil 520.</title>
        <authorList>
            <person name="Im W.-T."/>
        </authorList>
    </citation>
    <scope>NUCLEOTIDE SEQUENCE [LARGE SCALE GENOMIC DNA]</scope>
    <source>
        <strain evidence="3 4">Gsoil 520</strain>
    </source>
</reference>
<dbReference type="AlphaFoldDB" id="A0A5B8LUV6"/>
<sequence length="77" mass="8570">MAKTRPEHHSELQVESPMDYAQHEATYNGFLTAIKWTIIVAAVSMIILYFLVNPLIAQRIQAAKSSLSVGQAGRRLS</sequence>
<dbReference type="Pfam" id="PF07835">
    <property type="entry name" value="COX4_pro_2"/>
    <property type="match status" value="1"/>
</dbReference>
<protein>
    <submittedName>
        <fullName evidence="3">Aa3-type cytochrome c oxidase subunit IV</fullName>
    </submittedName>
</protein>
<dbReference type="Gene3D" id="1.20.5.160">
    <property type="entry name" value="Bacterial aa3 type cytochrome c oxidase subunit IV"/>
    <property type="match status" value="1"/>
</dbReference>
<keyword evidence="1" id="KW-1133">Transmembrane helix</keyword>
<gene>
    <name evidence="3" type="ORF">FPZ08_12130</name>
</gene>
<evidence type="ECO:0000259" key="2">
    <source>
        <dbReference type="Pfam" id="PF07835"/>
    </source>
</evidence>
<name>A0A5B8LUV6_9HYPH</name>
<dbReference type="Proteomes" id="UP000315364">
    <property type="component" value="Chromosome"/>
</dbReference>
<proteinExistence type="predicted"/>
<keyword evidence="1" id="KW-0812">Transmembrane</keyword>
<evidence type="ECO:0000313" key="3">
    <source>
        <dbReference type="EMBL" id="QDZ11444.1"/>
    </source>
</evidence>
<dbReference type="OrthoDB" id="9812071at2"/>
<organism evidence="3 4">
    <name type="scientific">Devosia ginsengisoli</name>
    <dbReference type="NCBI Taxonomy" id="400770"/>
    <lineage>
        <taxon>Bacteria</taxon>
        <taxon>Pseudomonadati</taxon>
        <taxon>Pseudomonadota</taxon>
        <taxon>Alphaproteobacteria</taxon>
        <taxon>Hyphomicrobiales</taxon>
        <taxon>Devosiaceae</taxon>
        <taxon>Devosia</taxon>
    </lineage>
</organism>
<dbReference type="EMBL" id="CP042304">
    <property type="protein sequence ID" value="QDZ11444.1"/>
    <property type="molecule type" value="Genomic_DNA"/>
</dbReference>
<dbReference type="SUPFAM" id="SSF81469">
    <property type="entry name" value="Bacterial aa3 type cytochrome c oxidase subunit IV"/>
    <property type="match status" value="1"/>
</dbReference>
<feature type="transmembrane region" description="Helical" evidence="1">
    <location>
        <begin position="33"/>
        <end position="52"/>
    </location>
</feature>
<keyword evidence="4" id="KW-1185">Reference proteome</keyword>
<dbReference type="InterPro" id="IPR036596">
    <property type="entry name" value="Cyt-C_aa3_sf"/>
</dbReference>
<evidence type="ECO:0000313" key="4">
    <source>
        <dbReference type="Proteomes" id="UP000315364"/>
    </source>
</evidence>
<dbReference type="InterPro" id="IPR012422">
    <property type="entry name" value="Cyt_c_oxidase_su4_bac-aa3"/>
</dbReference>
<evidence type="ECO:0000256" key="1">
    <source>
        <dbReference type="SAM" id="Phobius"/>
    </source>
</evidence>